<protein>
    <submittedName>
        <fullName evidence="1">YfhJ family protein</fullName>
    </submittedName>
</protein>
<dbReference type="EMBL" id="CP096034">
    <property type="protein sequence ID" value="UPM54907.1"/>
    <property type="molecule type" value="Genomic_DNA"/>
</dbReference>
<accession>A0ABY4JN41</accession>
<dbReference type="Proteomes" id="UP000830639">
    <property type="component" value="Chromosome"/>
</dbReference>
<organism evidence="1 2">
    <name type="scientific">Gottfriedia acidiceleris</name>
    <dbReference type="NCBI Taxonomy" id="371036"/>
    <lineage>
        <taxon>Bacteria</taxon>
        <taxon>Bacillati</taxon>
        <taxon>Bacillota</taxon>
        <taxon>Bacilli</taxon>
        <taxon>Bacillales</taxon>
        <taxon>Bacillaceae</taxon>
        <taxon>Gottfriedia</taxon>
    </lineage>
</organism>
<evidence type="ECO:0000313" key="2">
    <source>
        <dbReference type="Proteomes" id="UP000830639"/>
    </source>
</evidence>
<dbReference type="InterPro" id="IPR026952">
    <property type="entry name" value="WVELL"/>
</dbReference>
<sequence>MEKYLEQLTELLLKENSHLTYSQAKIWVEWLWEDFEATYAKAGEYHGEQMSKKVVQQFIFQYGKYLHETDIKIAKPPGIEIIETKEKDNLLH</sequence>
<reference evidence="1 2" key="1">
    <citation type="submission" date="2022-04" db="EMBL/GenBank/DDBJ databases">
        <title>Mechanism of arsenic methylation and mitigation arsenic toxicity by Bacillus sp. LH14 from an Arsenic-Contaminated Paddy Soil.</title>
        <authorList>
            <person name="Wang D."/>
        </authorList>
    </citation>
    <scope>NUCLEOTIDE SEQUENCE [LARGE SCALE GENOMIC DNA]</scope>
    <source>
        <strain evidence="1 2">LH14</strain>
    </source>
</reference>
<proteinExistence type="predicted"/>
<dbReference type="RefSeq" id="WP_248267982.1">
    <property type="nucleotide sequence ID" value="NZ_CP096034.1"/>
</dbReference>
<gene>
    <name evidence="1" type="ORF">MY490_03275</name>
</gene>
<name>A0ABY4JN41_9BACI</name>
<dbReference type="Pfam" id="PF14043">
    <property type="entry name" value="WVELL"/>
    <property type="match status" value="1"/>
</dbReference>
<keyword evidence="2" id="KW-1185">Reference proteome</keyword>
<evidence type="ECO:0000313" key="1">
    <source>
        <dbReference type="EMBL" id="UPM54907.1"/>
    </source>
</evidence>